<dbReference type="CDD" id="cd04301">
    <property type="entry name" value="NAT_SF"/>
    <property type="match status" value="1"/>
</dbReference>
<dbReference type="InterPro" id="IPR051538">
    <property type="entry name" value="Acyl-CoA_Synth/Transferase"/>
</dbReference>
<dbReference type="InterPro" id="IPR011761">
    <property type="entry name" value="ATP-grasp"/>
</dbReference>
<keyword evidence="1 8" id="KW-0436">Ligase</keyword>
<evidence type="ECO:0000313" key="8">
    <source>
        <dbReference type="EMBL" id="SPF34596.1"/>
    </source>
</evidence>
<dbReference type="Proteomes" id="UP000238701">
    <property type="component" value="Unassembled WGS sequence"/>
</dbReference>
<evidence type="ECO:0000259" key="6">
    <source>
        <dbReference type="PROSITE" id="PS50975"/>
    </source>
</evidence>
<dbReference type="Gene3D" id="3.40.50.261">
    <property type="entry name" value="Succinyl-CoA synthetase domains"/>
    <property type="match status" value="2"/>
</dbReference>
<dbReference type="InterPro" id="IPR032875">
    <property type="entry name" value="Succ_CoA_lig_flav_dom"/>
</dbReference>
<proteinExistence type="inferred from homology"/>
<dbReference type="Pfam" id="PF13607">
    <property type="entry name" value="Succ_CoA_lig"/>
    <property type="match status" value="1"/>
</dbReference>
<gene>
    <name evidence="8" type="primary">acdA+B</name>
    <name evidence="8" type="ORF">SBA1_1310017</name>
</gene>
<protein>
    <submittedName>
        <fullName evidence="8">Acetate--CoA ligase (ADP-forming)</fullName>
        <ecNumber evidence="8">6.2.1.13</ecNumber>
    </submittedName>
</protein>
<evidence type="ECO:0000256" key="2">
    <source>
        <dbReference type="ARBA" id="ARBA00022741"/>
    </source>
</evidence>
<dbReference type="GO" id="GO:0043758">
    <property type="term" value="F:acetate-CoA ligase (ADP-forming) activity"/>
    <property type="evidence" value="ECO:0007669"/>
    <property type="project" value="UniProtKB-EC"/>
</dbReference>
<dbReference type="AlphaFoldDB" id="A0A2U3K4L7"/>
<dbReference type="Gene3D" id="3.40.50.720">
    <property type="entry name" value="NAD(P)-binding Rossmann-like Domain"/>
    <property type="match status" value="1"/>
</dbReference>
<reference evidence="9" key="1">
    <citation type="submission" date="2018-02" db="EMBL/GenBank/DDBJ databases">
        <authorList>
            <person name="Hausmann B."/>
        </authorList>
    </citation>
    <scope>NUCLEOTIDE SEQUENCE [LARGE SCALE GENOMIC DNA]</scope>
    <source>
        <strain evidence="9">Peat soil MAG SbA1</strain>
    </source>
</reference>
<dbReference type="SUPFAM" id="SSF55729">
    <property type="entry name" value="Acyl-CoA N-acyltransferases (Nat)"/>
    <property type="match status" value="1"/>
</dbReference>
<feature type="domain" description="ATP-grasp" evidence="6">
    <location>
        <begin position="519"/>
        <end position="730"/>
    </location>
</feature>
<dbReference type="PROSITE" id="PS50975">
    <property type="entry name" value="ATP_GRASP"/>
    <property type="match status" value="1"/>
</dbReference>
<dbReference type="PANTHER" id="PTHR43334:SF1">
    <property type="entry name" value="3-HYDROXYPROPIONATE--COA LIGASE [ADP-FORMING]"/>
    <property type="match status" value="1"/>
</dbReference>
<feature type="domain" description="N-acetyltransferase" evidence="7">
    <location>
        <begin position="759"/>
        <end position="917"/>
    </location>
</feature>
<evidence type="ECO:0000256" key="4">
    <source>
        <dbReference type="ARBA" id="ARBA00060888"/>
    </source>
</evidence>
<dbReference type="GO" id="GO:0016747">
    <property type="term" value="F:acyltransferase activity, transferring groups other than amino-acyl groups"/>
    <property type="evidence" value="ECO:0007669"/>
    <property type="project" value="InterPro"/>
</dbReference>
<dbReference type="EC" id="6.2.1.13" evidence="8"/>
<dbReference type="FunFam" id="3.30.1490.20:FF:000020">
    <property type="entry name" value="Protein lysine acetyltransferase"/>
    <property type="match status" value="1"/>
</dbReference>
<dbReference type="Gene3D" id="3.30.1490.20">
    <property type="entry name" value="ATP-grasp fold, A domain"/>
    <property type="match status" value="1"/>
</dbReference>
<name>A0A2U3K4L7_9BACT</name>
<dbReference type="InterPro" id="IPR000182">
    <property type="entry name" value="GNAT_dom"/>
</dbReference>
<dbReference type="PROSITE" id="PS51186">
    <property type="entry name" value="GNAT"/>
    <property type="match status" value="1"/>
</dbReference>
<dbReference type="Gene3D" id="3.40.630.30">
    <property type="match status" value="1"/>
</dbReference>
<dbReference type="Gene3D" id="3.30.470.20">
    <property type="entry name" value="ATP-grasp fold, B domain"/>
    <property type="match status" value="1"/>
</dbReference>
<dbReference type="GO" id="GO:0005524">
    <property type="term" value="F:ATP binding"/>
    <property type="evidence" value="ECO:0007669"/>
    <property type="project" value="UniProtKB-UniRule"/>
</dbReference>
<dbReference type="InterPro" id="IPR013815">
    <property type="entry name" value="ATP_grasp_subdomain_1"/>
</dbReference>
<dbReference type="EMBL" id="OMOD01000037">
    <property type="protein sequence ID" value="SPF34596.1"/>
    <property type="molecule type" value="Genomic_DNA"/>
</dbReference>
<evidence type="ECO:0000256" key="1">
    <source>
        <dbReference type="ARBA" id="ARBA00022598"/>
    </source>
</evidence>
<organism evidence="8 9">
    <name type="scientific">Candidatus Sulfotelmatobacter kueseliae</name>
    <dbReference type="NCBI Taxonomy" id="2042962"/>
    <lineage>
        <taxon>Bacteria</taxon>
        <taxon>Pseudomonadati</taxon>
        <taxon>Acidobacteriota</taxon>
        <taxon>Terriglobia</taxon>
        <taxon>Terriglobales</taxon>
        <taxon>Candidatus Korobacteraceae</taxon>
        <taxon>Candidatus Sulfotelmatobacter</taxon>
    </lineage>
</organism>
<dbReference type="InterPro" id="IPR043938">
    <property type="entry name" value="Ligase_CoA_dom"/>
</dbReference>
<dbReference type="InterPro" id="IPR016181">
    <property type="entry name" value="Acyl_CoA_acyltransferase"/>
</dbReference>
<evidence type="ECO:0000256" key="5">
    <source>
        <dbReference type="PROSITE-ProRule" id="PRU00409"/>
    </source>
</evidence>
<dbReference type="SUPFAM" id="SSF51735">
    <property type="entry name" value="NAD(P)-binding Rossmann-fold domains"/>
    <property type="match status" value="1"/>
</dbReference>
<evidence type="ECO:0000259" key="7">
    <source>
        <dbReference type="PROSITE" id="PS51186"/>
    </source>
</evidence>
<keyword evidence="2 5" id="KW-0547">Nucleotide-binding</keyword>
<evidence type="ECO:0000256" key="3">
    <source>
        <dbReference type="ARBA" id="ARBA00022840"/>
    </source>
</evidence>
<dbReference type="Pfam" id="PF13380">
    <property type="entry name" value="CoA_binding_2"/>
    <property type="match status" value="1"/>
</dbReference>
<dbReference type="Pfam" id="PF19045">
    <property type="entry name" value="Ligase_CoA_2"/>
    <property type="match status" value="1"/>
</dbReference>
<comment type="similarity">
    <text evidence="4">In the N-terminal section; belongs to the acetate CoA ligase alpha subunit family.</text>
</comment>
<dbReference type="Pfam" id="PF13302">
    <property type="entry name" value="Acetyltransf_3"/>
    <property type="match status" value="1"/>
</dbReference>
<accession>A0A2U3K4L7</accession>
<dbReference type="InterPro" id="IPR036291">
    <property type="entry name" value="NAD(P)-bd_dom_sf"/>
</dbReference>
<dbReference type="InterPro" id="IPR003781">
    <property type="entry name" value="CoA-bd"/>
</dbReference>
<sequence length="917" mass="99143">MSQASSPFVPSPVDKFSLVAPPARAGLESLFLPRSAAVIGATDRPGTVGRSVLGNLLTSKFPIKVHAVNPTHDEVLGIKTVPRIGDIAGGVDLALVVTPAQTVPQIIGECVDAGVKSAVVISAGFREQGREGAALEDEIQKHLRRGSLRLIGPNCMGFMNPTIGLNATFLKTMPQKGSVAFLSQSGALQSAILDWSQDEHVGFSAIVSTGSMLDVGWGDLIYYFGDDPHTKSILVYMESVGDARSFLSAAREIALGKPIIVIKAGRSEVASRAAASHTGALTGSDDVLEAAFRRCGVLRVQNMADLFYMAEVLSKQPRPRGPRLTIVTNAGGPAVLATDALVATGGELAQLSPESVHELSSFLSPHWSHGNPIDVLADADAERYVQALDIAVKDPGGDGLLAIIAPQGGADPTEVATRMKPYAQGSGKPLLASWMGGDGVAEGTAALNTSGIPTFSYPDTAARAFTYMWRYTYNLRGLYETPALVEGPEAAVDPRRKVADFVRQVRASGRTLLNEFEAKQLLAHYGIPMVETRAAENEEQAVAIAHEIGYPVVLKLLSNTIAHKTDVDGVRLRLQSEEQVRGAYRAIQVAVTEKAGAEHFAGVTVQPMVRRDGYELILGSTVDAQFGPVILFGSGGVMVEVYRDRALALPPLNTTLAQRLMENTRIFAALKGVRGRKAVDLVALEALLVRFSQLVVEQPWIREIDINPLLASPEHLLALDARVLVHDSIMTVDKLPRPAIRPYPAQYVWGFQLKDGTPVTIRPIRPEDEPLMVKFHETLSERSVYLRYFCSLSLSTRVEHERLVRICFGSYDRGFALVADRRNPETGQHEVLGVGRFSAIHRSEAEAAVLVSDRWQGRGLGTELLAGVTRVARQEGFRKLVGEILRDNLPTQVIFKKTGFILRPMEDPSSISAQLEL</sequence>
<dbReference type="Pfam" id="PF13549">
    <property type="entry name" value="ATP-grasp_5"/>
    <property type="match status" value="1"/>
</dbReference>
<dbReference type="PANTHER" id="PTHR43334">
    <property type="entry name" value="ACETATE--COA LIGASE [ADP-FORMING]"/>
    <property type="match status" value="1"/>
</dbReference>
<keyword evidence="3 5" id="KW-0067">ATP-binding</keyword>
<dbReference type="SMART" id="SM00881">
    <property type="entry name" value="CoA_binding"/>
    <property type="match status" value="1"/>
</dbReference>
<dbReference type="InterPro" id="IPR016102">
    <property type="entry name" value="Succinyl-CoA_synth-like"/>
</dbReference>
<dbReference type="SUPFAM" id="SSF52210">
    <property type="entry name" value="Succinyl-CoA synthetase domains"/>
    <property type="match status" value="2"/>
</dbReference>
<evidence type="ECO:0000313" key="9">
    <source>
        <dbReference type="Proteomes" id="UP000238701"/>
    </source>
</evidence>
<dbReference type="SUPFAM" id="SSF56059">
    <property type="entry name" value="Glutathione synthetase ATP-binding domain-like"/>
    <property type="match status" value="1"/>
</dbReference>
<dbReference type="GO" id="GO:0046872">
    <property type="term" value="F:metal ion binding"/>
    <property type="evidence" value="ECO:0007669"/>
    <property type="project" value="InterPro"/>
</dbReference>